<accession>A0A7W7EYA4</accession>
<dbReference type="EMBL" id="JACHNY010000005">
    <property type="protein sequence ID" value="MBB4618452.1"/>
    <property type="molecule type" value="Genomic_DNA"/>
</dbReference>
<dbReference type="Proteomes" id="UP000574769">
    <property type="component" value="Unassembled WGS sequence"/>
</dbReference>
<feature type="signal peptide" evidence="1">
    <location>
        <begin position="1"/>
        <end position="21"/>
    </location>
</feature>
<protein>
    <submittedName>
        <fullName evidence="3">Uncharacterized protein (TIGR02246 family)</fullName>
    </submittedName>
</protein>
<reference evidence="3 4" key="1">
    <citation type="submission" date="2020-08" db="EMBL/GenBank/DDBJ databases">
        <title>Genomic Encyclopedia of Type Strains, Phase IV (KMG-IV): sequencing the most valuable type-strain genomes for metagenomic binning, comparative biology and taxonomic classification.</title>
        <authorList>
            <person name="Goeker M."/>
        </authorList>
    </citation>
    <scope>NUCLEOTIDE SEQUENCE [LARGE SCALE GENOMIC DNA]</scope>
    <source>
        <strain evidence="3 4">DSM 15867</strain>
    </source>
</reference>
<dbReference type="CDD" id="cd00531">
    <property type="entry name" value="NTF2_like"/>
    <property type="match status" value="1"/>
</dbReference>
<dbReference type="RefSeq" id="WP_184115333.1">
    <property type="nucleotide sequence ID" value="NZ_JACHNY010000005.1"/>
</dbReference>
<evidence type="ECO:0000259" key="2">
    <source>
        <dbReference type="Pfam" id="PF14534"/>
    </source>
</evidence>
<sequence length="132" mass="13925">MMMMPMVVIAAAAVQPGSVAAAMADSAAAWNRGDLAGFMAAYAEDAVFVTAKGLVRGRAGIAARYAPSFRSGGNARGTLSFATLHERPINATHRLLIARWTLTGRDGVETGLTSLMFERQGGVWRIVSDHSS</sequence>
<keyword evidence="4" id="KW-1185">Reference proteome</keyword>
<dbReference type="SUPFAM" id="SSF54427">
    <property type="entry name" value="NTF2-like"/>
    <property type="match status" value="1"/>
</dbReference>
<organism evidence="3 4">
    <name type="scientific">Sphingomonas abaci</name>
    <dbReference type="NCBI Taxonomy" id="237611"/>
    <lineage>
        <taxon>Bacteria</taxon>
        <taxon>Pseudomonadati</taxon>
        <taxon>Pseudomonadota</taxon>
        <taxon>Alphaproteobacteria</taxon>
        <taxon>Sphingomonadales</taxon>
        <taxon>Sphingomonadaceae</taxon>
        <taxon>Sphingomonas</taxon>
    </lineage>
</organism>
<dbReference type="AlphaFoldDB" id="A0A7W7EYA4"/>
<dbReference type="InterPro" id="IPR027843">
    <property type="entry name" value="DUF4440"/>
</dbReference>
<proteinExistence type="predicted"/>
<feature type="chain" id="PRO_5030594703" evidence="1">
    <location>
        <begin position="22"/>
        <end position="132"/>
    </location>
</feature>
<evidence type="ECO:0000313" key="4">
    <source>
        <dbReference type="Proteomes" id="UP000574769"/>
    </source>
</evidence>
<evidence type="ECO:0000313" key="3">
    <source>
        <dbReference type="EMBL" id="MBB4618452.1"/>
    </source>
</evidence>
<feature type="domain" description="DUF4440" evidence="2">
    <location>
        <begin position="21"/>
        <end position="126"/>
    </location>
</feature>
<keyword evidence="1" id="KW-0732">Signal</keyword>
<dbReference type="Gene3D" id="3.10.450.50">
    <property type="match status" value="1"/>
</dbReference>
<dbReference type="Pfam" id="PF14534">
    <property type="entry name" value="DUF4440"/>
    <property type="match status" value="1"/>
</dbReference>
<dbReference type="InterPro" id="IPR032710">
    <property type="entry name" value="NTF2-like_dom_sf"/>
</dbReference>
<name>A0A7W7EYA4_9SPHN</name>
<evidence type="ECO:0000256" key="1">
    <source>
        <dbReference type="SAM" id="SignalP"/>
    </source>
</evidence>
<comment type="caution">
    <text evidence="3">The sequence shown here is derived from an EMBL/GenBank/DDBJ whole genome shotgun (WGS) entry which is preliminary data.</text>
</comment>
<gene>
    <name evidence="3" type="ORF">GGQ96_002595</name>
</gene>